<evidence type="ECO:0000313" key="1">
    <source>
        <dbReference type="EMBL" id="SMB93243.1"/>
    </source>
</evidence>
<organism evidence="1 2">
    <name type="scientific">Deinococcus hopiensis KR-140</name>
    <dbReference type="NCBI Taxonomy" id="695939"/>
    <lineage>
        <taxon>Bacteria</taxon>
        <taxon>Thermotogati</taxon>
        <taxon>Deinococcota</taxon>
        <taxon>Deinococci</taxon>
        <taxon>Deinococcales</taxon>
        <taxon>Deinococcaceae</taxon>
        <taxon>Deinococcus</taxon>
    </lineage>
</organism>
<dbReference type="AlphaFoldDB" id="A0A1W1VIY9"/>
<dbReference type="RefSeq" id="WP_084049276.1">
    <property type="nucleotide sequence ID" value="NZ_FWWU01000009.1"/>
</dbReference>
<evidence type="ECO:0000313" key="2">
    <source>
        <dbReference type="Proteomes" id="UP000192582"/>
    </source>
</evidence>
<reference evidence="1 2" key="1">
    <citation type="submission" date="2017-04" db="EMBL/GenBank/DDBJ databases">
        <authorList>
            <person name="Afonso C.L."/>
            <person name="Miller P.J."/>
            <person name="Scott M.A."/>
            <person name="Spackman E."/>
            <person name="Goraichik I."/>
            <person name="Dimitrov K.M."/>
            <person name="Suarez D.L."/>
            <person name="Swayne D.E."/>
        </authorList>
    </citation>
    <scope>NUCLEOTIDE SEQUENCE [LARGE SCALE GENOMIC DNA]</scope>
    <source>
        <strain evidence="1 2">KR-140</strain>
    </source>
</reference>
<name>A0A1W1VIY9_9DEIO</name>
<dbReference type="Proteomes" id="UP000192582">
    <property type="component" value="Unassembled WGS sequence"/>
</dbReference>
<dbReference type="Gene3D" id="3.40.50.1110">
    <property type="entry name" value="SGNH hydrolase"/>
    <property type="match status" value="1"/>
</dbReference>
<accession>A0A1W1VIY9</accession>
<dbReference type="STRING" id="695939.SAMN00790413_01902"/>
<keyword evidence="2" id="KW-1185">Reference proteome</keyword>
<gene>
    <name evidence="1" type="ORF">SAMN00790413_01902</name>
</gene>
<proteinExistence type="predicted"/>
<dbReference type="EMBL" id="FWWU01000009">
    <property type="protein sequence ID" value="SMB93243.1"/>
    <property type="molecule type" value="Genomic_DNA"/>
</dbReference>
<sequence>MKTDPRPETISAVGVLTYTLPASLDGLTVTSVEGGTVTRGGNALTGGATLSSGDVLTFTPTAAGGTTSLNGALPNQEFSGNYPDLDNIPAGGGTASVTSVNTRTGDVTLSKADVGLGSVTNDAQIKRSEMGQPLGVPTLGADGKVPAAQLPATSGGGDELSFAPTLIAGWDSLTYGDEAGGPSAAWPVHLAAARNWTLLTNAGMNGSTLANGTNSSNPVVNRYATAVPADYDGHVVEFAGTNDYTAALPLGTPGTTNPGTVYGASLVSGRGILNRGPCFLHRVTPPWRGDIAEGTRNSAGYTMEQVRQVARDVVAQLAREFPNRVELIDLGHDLTDGLRATGMMTAAQLHFTAAGQQLIGQYIAMHATGADGTAPPAVTGYNRTFNTLTPGTISGQDGWTVYGGTGDITASGLDVAAPFDSQARGTLHALPADTTRVAMRLTTANFLAAAGNGIMLRAFHQLSDNRAICAWLYKASANPVARLDCGIVQGSNVAFWIGSSGPDIPSDDVWLEVLRTGGQIEVRMWDAVSGTRPSSATYSHADDATVVADAFGVSTIGPGTRQVKAVSAQ</sequence>
<dbReference type="OrthoDB" id="2060945at2"/>
<protein>
    <submittedName>
        <fullName evidence="1">Lysophospholipase L1</fullName>
    </submittedName>
</protein>
<dbReference type="InterPro" id="IPR036514">
    <property type="entry name" value="SGNH_hydro_sf"/>
</dbReference>
<dbReference type="SUPFAM" id="SSF52266">
    <property type="entry name" value="SGNH hydrolase"/>
    <property type="match status" value="1"/>
</dbReference>
<dbReference type="CDD" id="cd00229">
    <property type="entry name" value="SGNH_hydrolase"/>
    <property type="match status" value="1"/>
</dbReference>